<proteinExistence type="predicted"/>
<dbReference type="EMBL" id="VSSQ01014911">
    <property type="protein sequence ID" value="MPM54677.1"/>
    <property type="molecule type" value="Genomic_DNA"/>
</dbReference>
<name>A0A645ANQ5_9ZZZZ</name>
<dbReference type="PIRSF" id="PIRSF021377">
    <property type="entry name" value="YtfJ"/>
    <property type="match status" value="1"/>
</dbReference>
<dbReference type="AlphaFoldDB" id="A0A645ANQ5"/>
<dbReference type="PANTHER" id="PTHR39162">
    <property type="entry name" value="GLL3345 PROTEIN"/>
    <property type="match status" value="1"/>
</dbReference>
<comment type="caution">
    <text evidence="1">The sequence shown here is derived from an EMBL/GenBank/DDBJ whole genome shotgun (WGS) entry which is preliminary data.</text>
</comment>
<evidence type="ECO:0000313" key="1">
    <source>
        <dbReference type="EMBL" id="MPM54677.1"/>
    </source>
</evidence>
<dbReference type="Pfam" id="PF09579">
    <property type="entry name" value="Spore_YtfJ"/>
    <property type="match status" value="1"/>
</dbReference>
<gene>
    <name evidence="1" type="primary">ytfJ_6</name>
    <name evidence="1" type="ORF">SDC9_101456</name>
</gene>
<dbReference type="NCBIfam" id="TIGR02874">
    <property type="entry name" value="spore_ytfJ"/>
    <property type="match status" value="1"/>
</dbReference>
<dbReference type="InterPro" id="IPR014229">
    <property type="entry name" value="Spore_YtfJ"/>
</dbReference>
<organism evidence="1">
    <name type="scientific">bioreactor metagenome</name>
    <dbReference type="NCBI Taxonomy" id="1076179"/>
    <lineage>
        <taxon>unclassified sequences</taxon>
        <taxon>metagenomes</taxon>
        <taxon>ecological metagenomes</taxon>
    </lineage>
</organism>
<reference evidence="1" key="1">
    <citation type="submission" date="2019-08" db="EMBL/GenBank/DDBJ databases">
        <authorList>
            <person name="Kucharzyk K."/>
            <person name="Murdoch R.W."/>
            <person name="Higgins S."/>
            <person name="Loffler F."/>
        </authorList>
    </citation>
    <scope>NUCLEOTIDE SEQUENCE</scope>
</reference>
<dbReference type="PANTHER" id="PTHR39162:SF1">
    <property type="entry name" value="SPORULATION PROTEIN YTFJ"/>
    <property type="match status" value="1"/>
</dbReference>
<sequence>MSNEHPFSEIMTTMLSKIKEMVDVNTIIGEPIVTDSGVTIIPVSKVSFGFASGGSDFTKPSSQADMKSILGVGSGAGISINPIAFLVVNGQDVRLIPVSVKADTVDKLIDALPIAIDKVEMMIKKHKASKES</sequence>
<accession>A0A645ANQ5</accession>
<protein>
    <submittedName>
        <fullName evidence="1">Putative spore protein YtfJ</fullName>
    </submittedName>
</protein>